<name>A0ABY8CJG1_9ARCH</name>
<evidence type="ECO:0000256" key="2">
    <source>
        <dbReference type="ARBA" id="ARBA00022692"/>
    </source>
</evidence>
<dbReference type="InterPro" id="IPR019533">
    <property type="entry name" value="Peptidase_S26"/>
</dbReference>
<keyword evidence="7" id="KW-1185">Reference proteome</keyword>
<dbReference type="Proteomes" id="UP001218034">
    <property type="component" value="Chromosome"/>
</dbReference>
<dbReference type="SUPFAM" id="SSF51306">
    <property type="entry name" value="LexA/Signal peptidase"/>
    <property type="match status" value="1"/>
</dbReference>
<evidence type="ECO:0000313" key="7">
    <source>
        <dbReference type="Proteomes" id="UP001218034"/>
    </source>
</evidence>
<evidence type="ECO:0000256" key="3">
    <source>
        <dbReference type="ARBA" id="ARBA00022989"/>
    </source>
</evidence>
<dbReference type="CDD" id="cd06530">
    <property type="entry name" value="S26_SPase_I"/>
    <property type="match status" value="1"/>
</dbReference>
<reference evidence="6 7" key="1">
    <citation type="submission" date="2022-09" db="EMBL/GenBank/DDBJ databases">
        <title>Xylan utilization by haloarchaea-nanohaloarchaea associations.</title>
        <authorList>
            <person name="Yakimov M."/>
        </authorList>
    </citation>
    <scope>NUCLEOTIDE SEQUENCE [LARGE SCALE GENOMIC DNA]</scope>
    <source>
        <strain evidence="6 7">SVXNc</strain>
    </source>
</reference>
<keyword evidence="4 5" id="KW-0472">Membrane</keyword>
<keyword evidence="2 5" id="KW-0812">Transmembrane</keyword>
<dbReference type="InterPro" id="IPR036286">
    <property type="entry name" value="LexA/Signal_pep-like_sf"/>
</dbReference>
<evidence type="ECO:0008006" key="8">
    <source>
        <dbReference type="Google" id="ProtNLM"/>
    </source>
</evidence>
<sequence>MKSSELPNRTGLNTAKAEVYMKMEKIEAFFDNRAVEELYFIVISLVLAFGILQTTGAVLNTDKPVVSVVSCSMYPQLHVGDILVVQGQNFEDIKEGDVLVYSTKQAEISVNGQSHRVTNYGQPEPVETSAGELSLLNVENTDGGGSPETAIIRFNGDKYRIEQDRTYQIGGASLTVESVDGVSIPIVHRVIEKNQDYLETKGDNNNQQLSFETNVTPEQVHGTSLFVIPRIGGLKLLVMDLVGFNGDQPFVVDSYPSCTERA</sequence>
<dbReference type="InterPro" id="IPR001733">
    <property type="entry name" value="Peptidase_S26B"/>
</dbReference>
<protein>
    <recommendedName>
        <fullName evidence="8">Signal peptidase I</fullName>
    </recommendedName>
</protein>
<dbReference type="EMBL" id="CP104395">
    <property type="protein sequence ID" value="WEL19779.1"/>
    <property type="molecule type" value="Genomic_DNA"/>
</dbReference>
<organism evidence="6 7">
    <name type="scientific">Candidatus Nanohalococcus occultus</name>
    <dbReference type="NCBI Taxonomy" id="2978047"/>
    <lineage>
        <taxon>Archaea</taxon>
        <taxon>Candidatus Nanohalarchaeota</taxon>
        <taxon>Candidatus Nanohalarchaeota incertae sedis</taxon>
        <taxon>Candidatus Nanohalococcus</taxon>
    </lineage>
</organism>
<dbReference type="PANTHER" id="PTHR10806">
    <property type="entry name" value="SIGNAL PEPTIDASE COMPLEX CATALYTIC SUBUNIT SEC11"/>
    <property type="match status" value="1"/>
</dbReference>
<evidence type="ECO:0000256" key="5">
    <source>
        <dbReference type="SAM" id="Phobius"/>
    </source>
</evidence>
<dbReference type="NCBIfam" id="TIGR02228">
    <property type="entry name" value="sigpep_I_arch"/>
    <property type="match status" value="1"/>
</dbReference>
<evidence type="ECO:0000256" key="1">
    <source>
        <dbReference type="ARBA" id="ARBA00004370"/>
    </source>
</evidence>
<gene>
    <name evidence="6" type="ORF">SVXNc_0770</name>
</gene>
<evidence type="ECO:0000256" key="4">
    <source>
        <dbReference type="ARBA" id="ARBA00023136"/>
    </source>
</evidence>
<dbReference type="PANTHER" id="PTHR10806:SF6">
    <property type="entry name" value="SIGNAL PEPTIDASE COMPLEX CATALYTIC SUBUNIT SEC11"/>
    <property type="match status" value="1"/>
</dbReference>
<keyword evidence="3 5" id="KW-1133">Transmembrane helix</keyword>
<accession>A0ABY8CJG1</accession>
<feature type="transmembrane region" description="Helical" evidence="5">
    <location>
        <begin position="38"/>
        <end position="59"/>
    </location>
</feature>
<proteinExistence type="predicted"/>
<comment type="subcellular location">
    <subcellularLocation>
        <location evidence="1">Membrane</location>
    </subcellularLocation>
</comment>
<evidence type="ECO:0000313" key="6">
    <source>
        <dbReference type="EMBL" id="WEL19779.1"/>
    </source>
</evidence>